<keyword evidence="3 5" id="KW-0067">ATP-binding</keyword>
<evidence type="ECO:0000313" key="6">
    <source>
        <dbReference type="Proteomes" id="UP000594637"/>
    </source>
</evidence>
<evidence type="ECO:0000259" key="4">
    <source>
        <dbReference type="PROSITE" id="PS50893"/>
    </source>
</evidence>
<evidence type="ECO:0000256" key="2">
    <source>
        <dbReference type="ARBA" id="ARBA00022741"/>
    </source>
</evidence>
<keyword evidence="6" id="KW-1185">Reference proteome</keyword>
<protein>
    <submittedName>
        <fullName evidence="5">ATP-binding cassette domain-containing protein</fullName>
    </submittedName>
</protein>
<name>A0A7T0LMP5_9ACTO</name>
<dbReference type="InterPro" id="IPR051782">
    <property type="entry name" value="ABC_Transporter_VariousFunc"/>
</dbReference>
<dbReference type="InterPro" id="IPR003593">
    <property type="entry name" value="AAA+_ATPase"/>
</dbReference>
<evidence type="ECO:0000313" key="5">
    <source>
        <dbReference type="EMBL" id="QPL06467.1"/>
    </source>
</evidence>
<dbReference type="PROSITE" id="PS50893">
    <property type="entry name" value="ABC_TRANSPORTER_2"/>
    <property type="match status" value="1"/>
</dbReference>
<sequence length="258" mass="27138">MAPEVIPGASARACPVGIVLPTDPANPALWNSVRMEPIVTARDLAVGYGTEPVCSPATFTLERGQALFLVGVNGAGKSTLLRTACGLLPPLGGQLTVLGHTPDPRSTAFRTAVARDLGDESFFPFLTVREHLELVQLGHGATADLEAVITGLGLSAIAQALPNRLSSGQRRRAVLASVLLRPRRLLVLDEPEQRLDHSTRVMLAGRLVAEREAGGTLLVVSHDPALVDAVATHVLLVGEDTRPLTVDEGVEAIEEGAL</sequence>
<gene>
    <name evidence="5" type="ORF">ID810_00880</name>
</gene>
<dbReference type="Pfam" id="PF00005">
    <property type="entry name" value="ABC_tran"/>
    <property type="match status" value="1"/>
</dbReference>
<accession>A0A7T0LMP5</accession>
<dbReference type="InterPro" id="IPR017871">
    <property type="entry name" value="ABC_transporter-like_CS"/>
</dbReference>
<dbReference type="GO" id="GO:0016887">
    <property type="term" value="F:ATP hydrolysis activity"/>
    <property type="evidence" value="ECO:0007669"/>
    <property type="project" value="InterPro"/>
</dbReference>
<dbReference type="InterPro" id="IPR003439">
    <property type="entry name" value="ABC_transporter-like_ATP-bd"/>
</dbReference>
<keyword evidence="1" id="KW-0813">Transport</keyword>
<dbReference type="PANTHER" id="PTHR42939:SF1">
    <property type="entry name" value="ABC TRANSPORTER ATP-BINDING PROTEIN ALBC-RELATED"/>
    <property type="match status" value="1"/>
</dbReference>
<proteinExistence type="predicted"/>
<dbReference type="SUPFAM" id="SSF52540">
    <property type="entry name" value="P-loop containing nucleoside triphosphate hydrolases"/>
    <property type="match status" value="1"/>
</dbReference>
<reference evidence="5 6" key="1">
    <citation type="submission" date="2020-11" db="EMBL/GenBank/DDBJ databases">
        <title>Actinomyces sp. ZJ750.</title>
        <authorList>
            <person name="Zhou J."/>
        </authorList>
    </citation>
    <scope>NUCLEOTIDE SEQUENCE [LARGE SCALE GENOMIC DNA]</scope>
    <source>
        <strain evidence="5 6">ZJ750</strain>
    </source>
</reference>
<dbReference type="Proteomes" id="UP000594637">
    <property type="component" value="Chromosome"/>
</dbReference>
<evidence type="ECO:0000256" key="3">
    <source>
        <dbReference type="ARBA" id="ARBA00022840"/>
    </source>
</evidence>
<keyword evidence="2" id="KW-0547">Nucleotide-binding</keyword>
<dbReference type="AlphaFoldDB" id="A0A7T0LMP5"/>
<dbReference type="Gene3D" id="3.40.50.300">
    <property type="entry name" value="P-loop containing nucleotide triphosphate hydrolases"/>
    <property type="match status" value="1"/>
</dbReference>
<dbReference type="InterPro" id="IPR027417">
    <property type="entry name" value="P-loop_NTPase"/>
</dbReference>
<dbReference type="EMBL" id="CP063989">
    <property type="protein sequence ID" value="QPL06467.1"/>
    <property type="molecule type" value="Genomic_DNA"/>
</dbReference>
<dbReference type="PANTHER" id="PTHR42939">
    <property type="entry name" value="ABC TRANSPORTER ATP-BINDING PROTEIN ALBC-RELATED"/>
    <property type="match status" value="1"/>
</dbReference>
<dbReference type="PROSITE" id="PS00211">
    <property type="entry name" value="ABC_TRANSPORTER_1"/>
    <property type="match status" value="1"/>
</dbReference>
<feature type="domain" description="ABC transporter" evidence="4">
    <location>
        <begin position="33"/>
        <end position="258"/>
    </location>
</feature>
<dbReference type="SMART" id="SM00382">
    <property type="entry name" value="AAA"/>
    <property type="match status" value="1"/>
</dbReference>
<dbReference type="GO" id="GO:0005524">
    <property type="term" value="F:ATP binding"/>
    <property type="evidence" value="ECO:0007669"/>
    <property type="project" value="UniProtKB-KW"/>
</dbReference>
<dbReference type="KEGG" id="arep:ID810_00880"/>
<evidence type="ECO:0000256" key="1">
    <source>
        <dbReference type="ARBA" id="ARBA00022448"/>
    </source>
</evidence>
<organism evidence="5 6">
    <name type="scientific">Actinomyces respiraculi</name>
    <dbReference type="NCBI Taxonomy" id="2744574"/>
    <lineage>
        <taxon>Bacteria</taxon>
        <taxon>Bacillati</taxon>
        <taxon>Actinomycetota</taxon>
        <taxon>Actinomycetes</taxon>
        <taxon>Actinomycetales</taxon>
        <taxon>Actinomycetaceae</taxon>
        <taxon>Actinomyces</taxon>
    </lineage>
</organism>